<organism evidence="2 4">
    <name type="scientific">Puccinia graminis f. sp. tritici</name>
    <dbReference type="NCBI Taxonomy" id="56615"/>
    <lineage>
        <taxon>Eukaryota</taxon>
        <taxon>Fungi</taxon>
        <taxon>Dikarya</taxon>
        <taxon>Basidiomycota</taxon>
        <taxon>Pucciniomycotina</taxon>
        <taxon>Pucciniomycetes</taxon>
        <taxon>Pucciniales</taxon>
        <taxon>Pucciniaceae</taxon>
        <taxon>Puccinia</taxon>
    </lineage>
</organism>
<evidence type="ECO:0000313" key="2">
    <source>
        <dbReference type="EMBL" id="KAA1085895.1"/>
    </source>
</evidence>
<sequence length="202" mass="23523">MNCSPRSQFENYTQKEYQIEAHYEWLYEIELKVIEIVNQWEPLVYEDENEYSTISSDSKFFRPMTEAIQWYKAKELQFKWNEQASAKGIPLSVVPNLREMWAARRKELNRDPVTRPWNESPPRSSSPEQSTPSKPKDSDGSSGGSNSKGKSASLCLTVLFTWIIDPATPHMYPRFTPIDACPLPERWKENDEYNPLSSHRLA</sequence>
<feature type="region of interest" description="Disordered" evidence="1">
    <location>
        <begin position="112"/>
        <end position="150"/>
    </location>
</feature>
<reference evidence="4 5" key="1">
    <citation type="submission" date="2019-05" db="EMBL/GenBank/DDBJ databases">
        <title>Emergence of the Ug99 lineage of the wheat stem rust pathogen through somatic hybridization.</title>
        <authorList>
            <person name="Li F."/>
            <person name="Upadhyaya N.M."/>
            <person name="Sperschneider J."/>
            <person name="Matny O."/>
            <person name="Nguyen-Phuc H."/>
            <person name="Mago R."/>
            <person name="Raley C."/>
            <person name="Miller M.E."/>
            <person name="Silverstein K.A.T."/>
            <person name="Henningsen E."/>
            <person name="Hirsch C.D."/>
            <person name="Visser B."/>
            <person name="Pretorius Z.A."/>
            <person name="Steffenson B.J."/>
            <person name="Schwessinger B."/>
            <person name="Dodds P.N."/>
            <person name="Figueroa M."/>
        </authorList>
    </citation>
    <scope>NUCLEOTIDE SEQUENCE [LARGE SCALE GENOMIC DNA]</scope>
    <source>
        <strain evidence="2">21-0</strain>
        <strain evidence="3 5">Ug99</strain>
    </source>
</reference>
<proteinExistence type="predicted"/>
<feature type="compositionally biased region" description="Low complexity" evidence="1">
    <location>
        <begin position="116"/>
        <end position="133"/>
    </location>
</feature>
<evidence type="ECO:0000313" key="5">
    <source>
        <dbReference type="Proteomes" id="UP000325313"/>
    </source>
</evidence>
<gene>
    <name evidence="2" type="ORF">PGT21_022906</name>
    <name evidence="3" type="ORF">PGTUg99_006386</name>
</gene>
<keyword evidence="4" id="KW-1185">Reference proteome</keyword>
<name>A0A5B0N9D8_PUCGR</name>
<accession>A0A5B0N9D8</accession>
<dbReference type="AlphaFoldDB" id="A0A5B0N9D8"/>
<evidence type="ECO:0000313" key="4">
    <source>
        <dbReference type="Proteomes" id="UP000324748"/>
    </source>
</evidence>
<evidence type="ECO:0000313" key="3">
    <source>
        <dbReference type="EMBL" id="KAA1113735.1"/>
    </source>
</evidence>
<dbReference type="EMBL" id="VDEP01000275">
    <property type="protein sequence ID" value="KAA1113735.1"/>
    <property type="molecule type" value="Genomic_DNA"/>
</dbReference>
<protein>
    <submittedName>
        <fullName evidence="2">Uncharacterized protein</fullName>
    </submittedName>
</protein>
<dbReference type="Proteomes" id="UP000324748">
    <property type="component" value="Unassembled WGS sequence"/>
</dbReference>
<comment type="caution">
    <text evidence="2">The sequence shown here is derived from an EMBL/GenBank/DDBJ whole genome shotgun (WGS) entry which is preliminary data.</text>
</comment>
<dbReference type="OrthoDB" id="2508525at2759"/>
<evidence type="ECO:0000256" key="1">
    <source>
        <dbReference type="SAM" id="MobiDB-lite"/>
    </source>
</evidence>
<dbReference type="EMBL" id="VSWC01000106">
    <property type="protein sequence ID" value="KAA1085895.1"/>
    <property type="molecule type" value="Genomic_DNA"/>
</dbReference>
<dbReference type="Proteomes" id="UP000325313">
    <property type="component" value="Unassembled WGS sequence"/>
</dbReference>